<keyword evidence="2" id="KW-1185">Reference proteome</keyword>
<reference evidence="1 2" key="1">
    <citation type="submission" date="2018-06" db="EMBL/GenBank/DDBJ databases">
        <title>Genomic Encyclopedia of Type Strains, Phase III (KMG-III): the genomes of soil and plant-associated and newly described type strains.</title>
        <authorList>
            <person name="Whitman W."/>
        </authorList>
    </citation>
    <scope>NUCLEOTIDE SEQUENCE [LARGE SCALE GENOMIC DNA]</scope>
    <source>
        <strain evidence="1 2">CECT 7945</strain>
    </source>
</reference>
<dbReference type="SUPFAM" id="SSF56801">
    <property type="entry name" value="Acetyl-CoA synthetase-like"/>
    <property type="match status" value="1"/>
</dbReference>
<sequence>MKESVYKLMPHSVQNLFVTGYNIIQYRKRYGGKYNFFLQHFLSKRSASFDELKTIQNERFLKLLGHAIENSKYYQNLYKDAEMPTSIGEIAKLPIISKEMLRQNIDDVVTIDGKDAIHLKTGGTTGKSLEVLFTLDNNQERFAMLDDFRGRMGYQLGKKTAWFSGKSLLTSRDLKRNRFWKTDIKHHVRYYSTFHIKDDYLKYYVEDLIKFQPEFLSGFPSTMFEIAKHGLKYGHEFPANTVKAVFPTAESVTPVMRSAIETFFKTKMYNQYASSEGAPFICECKHGNLHLELQSGVFEVLDKNDRPTKSGRLVITSFTTEGTPLIRYDIGDSITLEDETKVCGCGNNNPMVKEILGRVDDYVYSPENGKINLGNVSNTLKDTKGIIRFQAVQNEINTIDVLVVVDSEIFNDKIEQKFIQNWRDRIGDKMGLNIRYMDDIPTEKSGKFRIVKNNIKHLVNT</sequence>
<dbReference type="RefSeq" id="WP_110473711.1">
    <property type="nucleotide sequence ID" value="NZ_BMWQ01000001.1"/>
</dbReference>
<dbReference type="InterPro" id="IPR053158">
    <property type="entry name" value="CapK_Type1_Caps_Biosynth"/>
</dbReference>
<dbReference type="InterPro" id="IPR042099">
    <property type="entry name" value="ANL_N_sf"/>
</dbReference>
<protein>
    <submittedName>
        <fullName evidence="1">Phenylacetate-CoA ligase</fullName>
    </submittedName>
</protein>
<organism evidence="1 2">
    <name type="scientific">Winogradskyella epiphytica</name>
    <dbReference type="NCBI Taxonomy" id="262005"/>
    <lineage>
        <taxon>Bacteria</taxon>
        <taxon>Pseudomonadati</taxon>
        <taxon>Bacteroidota</taxon>
        <taxon>Flavobacteriia</taxon>
        <taxon>Flavobacteriales</taxon>
        <taxon>Flavobacteriaceae</taxon>
        <taxon>Winogradskyella</taxon>
    </lineage>
</organism>
<dbReference type="EMBL" id="QJTD01000001">
    <property type="protein sequence ID" value="PYE82702.1"/>
    <property type="molecule type" value="Genomic_DNA"/>
</dbReference>
<dbReference type="PANTHER" id="PTHR36932:SF1">
    <property type="entry name" value="CAPSULAR POLYSACCHARIDE BIOSYNTHESIS PROTEIN"/>
    <property type="match status" value="1"/>
</dbReference>
<evidence type="ECO:0000313" key="1">
    <source>
        <dbReference type="EMBL" id="PYE82702.1"/>
    </source>
</evidence>
<dbReference type="AlphaFoldDB" id="A0A2V4WYH6"/>
<evidence type="ECO:0000313" key="2">
    <source>
        <dbReference type="Proteomes" id="UP000248054"/>
    </source>
</evidence>
<dbReference type="Proteomes" id="UP000248054">
    <property type="component" value="Unassembled WGS sequence"/>
</dbReference>
<dbReference type="Gene3D" id="3.40.50.12780">
    <property type="entry name" value="N-terminal domain of ligase-like"/>
    <property type="match status" value="1"/>
</dbReference>
<comment type="caution">
    <text evidence="1">The sequence shown here is derived from an EMBL/GenBank/DDBJ whole genome shotgun (WGS) entry which is preliminary data.</text>
</comment>
<name>A0A2V4WYH6_9FLAO</name>
<accession>A0A2V4WYH6</accession>
<gene>
    <name evidence="1" type="ORF">DFQ11_101127</name>
</gene>
<dbReference type="OrthoDB" id="580775at2"/>
<keyword evidence="1" id="KW-0436">Ligase</keyword>
<dbReference type="PANTHER" id="PTHR36932">
    <property type="entry name" value="CAPSULAR POLYSACCHARIDE BIOSYNTHESIS PROTEIN"/>
    <property type="match status" value="1"/>
</dbReference>
<dbReference type="GO" id="GO:0016874">
    <property type="term" value="F:ligase activity"/>
    <property type="evidence" value="ECO:0007669"/>
    <property type="project" value="UniProtKB-KW"/>
</dbReference>
<proteinExistence type="predicted"/>